<dbReference type="Proteomes" id="UP001199915">
    <property type="component" value="Unassembled WGS sequence"/>
</dbReference>
<dbReference type="GO" id="GO:0046872">
    <property type="term" value="F:metal ion binding"/>
    <property type="evidence" value="ECO:0007669"/>
    <property type="project" value="UniProtKB-UniRule"/>
</dbReference>
<dbReference type="GeneID" id="79856322"/>
<dbReference type="HAMAP" id="MF_01974">
    <property type="entry name" value="MetAP_1"/>
    <property type="match status" value="1"/>
</dbReference>
<dbReference type="NCBIfam" id="NF008970">
    <property type="entry name" value="PRK12318.1"/>
    <property type="match status" value="1"/>
</dbReference>
<dbReference type="Proteomes" id="UP000095709">
    <property type="component" value="Unassembled WGS sequence"/>
</dbReference>
<sequence length="291" mass="32219">MLKKIGRNDPCWCGSGKKYKDCHLALDEKINSYKLKGWKIPPKKIIKRPDQIDGIRESGLVNIAVLDYVAENIHAGMSTEDIDRLVAEKTKELGGIAAPLNYEGFPKSVCTSINDAVCHGIPNEEEILQDGDIINVDVSTIYKGYFSDSSRMFCIGEVDDVSKKLVEDTLKAVQLGLSEVRPFNRLGNVGAVINEFAQSQGYKVVRDIGGHGVGLEFHEDPFVSYVTRRDTGMLLVPGMVFTIEPMINLGTDEIFIDSDNDWTVYTEDGAPSAQWEVTVAVTEDGYEILAY</sequence>
<dbReference type="GO" id="GO:0006508">
    <property type="term" value="P:proteolysis"/>
    <property type="evidence" value="ECO:0007669"/>
    <property type="project" value="UniProtKB-KW"/>
</dbReference>
<gene>
    <name evidence="9" type="primary">map_1</name>
    <name evidence="6" type="synonym">map</name>
    <name evidence="9" type="ORF">ERS852406_01687</name>
    <name evidence="10" type="ORF">ERS852498_00446</name>
    <name evidence="11" type="ORF">JTJ23_07955</name>
    <name evidence="12" type="ORF">L0N21_11540</name>
</gene>
<evidence type="ECO:0000313" key="9">
    <source>
        <dbReference type="EMBL" id="CUO30455.1"/>
    </source>
</evidence>
<feature type="binding site" evidence="6">
    <location>
        <position position="137"/>
    </location>
    <ligand>
        <name>a divalent metal cation</name>
        <dbReference type="ChEBI" id="CHEBI:60240"/>
        <label>1</label>
    </ligand>
</feature>
<dbReference type="EMBL" id="CZAL01000002">
    <property type="protein sequence ID" value="CUO77598.1"/>
    <property type="molecule type" value="Genomic_DNA"/>
</dbReference>
<dbReference type="AlphaFoldDB" id="A0A174E2F1"/>
<proteinExistence type="inferred from homology"/>
<dbReference type="EC" id="3.4.11.18" evidence="6 7"/>
<evidence type="ECO:0000256" key="5">
    <source>
        <dbReference type="ARBA" id="ARBA00022801"/>
    </source>
</evidence>
<reference evidence="12" key="3">
    <citation type="submission" date="2022-01" db="EMBL/GenBank/DDBJ databases">
        <title>Collection of gut derived symbiotic bacterial strains cultured from healthy donors.</title>
        <authorList>
            <person name="Lin H."/>
            <person name="Kohout C."/>
            <person name="Waligurski E."/>
            <person name="Pamer E.G."/>
        </authorList>
    </citation>
    <scope>NUCLEOTIDE SEQUENCE</scope>
    <source>
        <strain evidence="12">DFI.5.49</strain>
    </source>
</reference>
<dbReference type="InterPro" id="IPR002467">
    <property type="entry name" value="Pept_M24A_MAP1"/>
</dbReference>
<feature type="binding site" evidence="6">
    <location>
        <position position="244"/>
    </location>
    <ligand>
        <name>a divalent metal cation</name>
        <dbReference type="ChEBI" id="CHEBI:60240"/>
        <label>2</label>
        <note>catalytic</note>
    </ligand>
</feature>
<dbReference type="Proteomes" id="UP000737612">
    <property type="component" value="Unassembled WGS sequence"/>
</dbReference>
<dbReference type="Proteomes" id="UP000095706">
    <property type="component" value="Unassembled WGS sequence"/>
</dbReference>
<evidence type="ECO:0000256" key="2">
    <source>
        <dbReference type="ARBA" id="ARBA00022438"/>
    </source>
</evidence>
<keyword evidence="5 6" id="KW-0378">Hydrolase</keyword>
<dbReference type="SUPFAM" id="SSF103642">
    <property type="entry name" value="Sec-C motif"/>
    <property type="match status" value="1"/>
</dbReference>
<keyword evidence="2 6" id="KW-0031">Aminopeptidase</keyword>
<evidence type="ECO:0000259" key="8">
    <source>
        <dbReference type="Pfam" id="PF00557"/>
    </source>
</evidence>
<dbReference type="PANTHER" id="PTHR43330">
    <property type="entry name" value="METHIONINE AMINOPEPTIDASE"/>
    <property type="match status" value="1"/>
</dbReference>
<dbReference type="InterPro" id="IPR036005">
    <property type="entry name" value="Creatinase/aminopeptidase-like"/>
</dbReference>
<dbReference type="EMBL" id="CYYV01000007">
    <property type="protein sequence ID" value="CUO30455.1"/>
    <property type="molecule type" value="Genomic_DNA"/>
</dbReference>
<feature type="binding site" evidence="6">
    <location>
        <position position="211"/>
    </location>
    <ligand>
        <name>a divalent metal cation</name>
        <dbReference type="ChEBI" id="CHEBI:60240"/>
        <label>2</label>
        <note>catalytic</note>
    </ligand>
</feature>
<evidence type="ECO:0000256" key="1">
    <source>
        <dbReference type="ARBA" id="ARBA00002521"/>
    </source>
</evidence>
<evidence type="ECO:0000313" key="10">
    <source>
        <dbReference type="EMBL" id="CUO77598.1"/>
    </source>
</evidence>
<dbReference type="CDD" id="cd01086">
    <property type="entry name" value="MetAP1"/>
    <property type="match status" value="1"/>
</dbReference>
<evidence type="ECO:0000313" key="14">
    <source>
        <dbReference type="Proteomes" id="UP000095709"/>
    </source>
</evidence>
<comment type="function">
    <text evidence="1 6">Removes the N-terminal methionine from nascent proteins. The N-terminal methionine is often cleaved when the second residue in the primary sequence is small and uncharged (Met-Ala-, Cys, Gly, Pro, Ser, Thr, or Val). Requires deformylation of the N(alpha)-formylated initiator methionine before it can be hydrolyzed.</text>
</comment>
<feature type="binding site" evidence="6">
    <location>
        <position position="148"/>
    </location>
    <ligand>
        <name>a divalent metal cation</name>
        <dbReference type="ChEBI" id="CHEBI:60240"/>
        <label>1</label>
    </ligand>
</feature>
<keyword evidence="4 6" id="KW-0479">Metal-binding</keyword>
<dbReference type="GO" id="GO:0004239">
    <property type="term" value="F:initiator methionyl aminopeptidase activity"/>
    <property type="evidence" value="ECO:0007669"/>
    <property type="project" value="UniProtKB-UniRule"/>
</dbReference>
<evidence type="ECO:0000313" key="11">
    <source>
        <dbReference type="EMBL" id="MBN2953524.1"/>
    </source>
</evidence>
<dbReference type="STRING" id="1150298.ERS852406_01687"/>
<dbReference type="Gene3D" id="3.10.450.50">
    <property type="match status" value="1"/>
</dbReference>
<comment type="similarity">
    <text evidence="6">Belongs to the peptidase M24A family. Methionine aminopeptidase type 1 subfamily.</text>
</comment>
<name>A0A174E2F1_9FIRM</name>
<dbReference type="Pfam" id="PF02810">
    <property type="entry name" value="SEC-C"/>
    <property type="match status" value="1"/>
</dbReference>
<accession>A0A174E2F1</accession>
<dbReference type="GO" id="GO:0070006">
    <property type="term" value="F:metalloaminopeptidase activity"/>
    <property type="evidence" value="ECO:0007669"/>
    <property type="project" value="UniProtKB-UniRule"/>
</dbReference>
<dbReference type="RefSeq" id="WP_022461385.1">
    <property type="nucleotide sequence ID" value="NZ_CAXSRP010000004.1"/>
</dbReference>
<protein>
    <recommendedName>
        <fullName evidence="6 7">Methionine aminopeptidase</fullName>
        <shortName evidence="6">MAP</shortName>
        <shortName evidence="6">MetAP</shortName>
        <ecNumber evidence="6 7">3.4.11.18</ecNumber>
    </recommendedName>
    <alternativeName>
        <fullName evidence="6">Peptidase M</fullName>
    </alternativeName>
</protein>
<dbReference type="InterPro" id="IPR001714">
    <property type="entry name" value="Pept_M24_MAP"/>
</dbReference>
<comment type="catalytic activity">
    <reaction evidence="6 7">
        <text>Release of N-terminal amino acids, preferentially methionine, from peptides and arylamides.</text>
        <dbReference type="EC" id="3.4.11.18"/>
    </reaction>
</comment>
<feature type="binding site" evidence="6">
    <location>
        <position position="218"/>
    </location>
    <ligand>
        <name>substrate</name>
    </ligand>
</feature>
<dbReference type="Gene3D" id="3.90.230.10">
    <property type="entry name" value="Creatinase/methionine aminopeptidase superfamily"/>
    <property type="match status" value="1"/>
</dbReference>
<dbReference type="Pfam" id="PF00557">
    <property type="entry name" value="Peptidase_M24"/>
    <property type="match status" value="1"/>
</dbReference>
<evidence type="ECO:0000313" key="12">
    <source>
        <dbReference type="EMBL" id="MCG4766134.1"/>
    </source>
</evidence>
<dbReference type="EMBL" id="JAFHBD010000032">
    <property type="protein sequence ID" value="MBN2953524.1"/>
    <property type="molecule type" value="Genomic_DNA"/>
</dbReference>
<dbReference type="InterPro" id="IPR004027">
    <property type="entry name" value="SEC_C_motif"/>
</dbReference>
<keyword evidence="3 6" id="KW-0645">Protease</keyword>
<reference evidence="13 14" key="1">
    <citation type="submission" date="2015-09" db="EMBL/GenBank/DDBJ databases">
        <authorList>
            <consortium name="Pathogen Informatics"/>
        </authorList>
    </citation>
    <scope>NUCLEOTIDE SEQUENCE [LARGE SCALE GENOMIC DNA]</scope>
    <source>
        <strain evidence="9 13">2789STDY5608849</strain>
        <strain evidence="10 14">2789STDY5834885</strain>
    </source>
</reference>
<comment type="subunit">
    <text evidence="6">Monomer.</text>
</comment>
<dbReference type="EMBL" id="JAKNFS010000015">
    <property type="protein sequence ID" value="MCG4766134.1"/>
    <property type="molecule type" value="Genomic_DNA"/>
</dbReference>
<evidence type="ECO:0000313" key="13">
    <source>
        <dbReference type="Proteomes" id="UP000095706"/>
    </source>
</evidence>
<evidence type="ECO:0000256" key="4">
    <source>
        <dbReference type="ARBA" id="ARBA00022723"/>
    </source>
</evidence>
<dbReference type="PRINTS" id="PR00599">
    <property type="entry name" value="MAPEPTIDASE"/>
</dbReference>
<reference evidence="11" key="2">
    <citation type="submission" date="2021-02" db="EMBL/GenBank/DDBJ databases">
        <title>Metagenome-assembled genomes from human diarrheal sample B26.</title>
        <authorList>
            <person name="Ateba T.P."/>
            <person name="Alayande K.A."/>
            <person name="Mwanza M."/>
        </authorList>
    </citation>
    <scope>NUCLEOTIDE SEQUENCE</scope>
    <source>
        <strain evidence="11">06WH</strain>
    </source>
</reference>
<evidence type="ECO:0000256" key="6">
    <source>
        <dbReference type="HAMAP-Rule" id="MF_01974"/>
    </source>
</evidence>
<feature type="binding site" evidence="6">
    <location>
        <position position="119"/>
    </location>
    <ligand>
        <name>substrate</name>
    </ligand>
</feature>
<dbReference type="InterPro" id="IPR000994">
    <property type="entry name" value="Pept_M24"/>
</dbReference>
<feature type="binding site" evidence="6">
    <location>
        <position position="148"/>
    </location>
    <ligand>
        <name>a divalent metal cation</name>
        <dbReference type="ChEBI" id="CHEBI:60240"/>
        <label>2</label>
        <note>catalytic</note>
    </ligand>
</feature>
<feature type="binding site" evidence="6">
    <location>
        <position position="276"/>
    </location>
    <ligand>
        <name>a divalent metal cation</name>
        <dbReference type="ChEBI" id="CHEBI:60240"/>
        <label>1</label>
    </ligand>
</feature>
<organism evidence="9 13">
    <name type="scientific">Fusicatenibacter saccharivorans</name>
    <dbReference type="NCBI Taxonomy" id="1150298"/>
    <lineage>
        <taxon>Bacteria</taxon>
        <taxon>Bacillati</taxon>
        <taxon>Bacillota</taxon>
        <taxon>Clostridia</taxon>
        <taxon>Lachnospirales</taxon>
        <taxon>Lachnospiraceae</taxon>
        <taxon>Fusicatenibacter</taxon>
    </lineage>
</organism>
<dbReference type="PANTHER" id="PTHR43330:SF8">
    <property type="entry name" value="METHIONINE AMINOPEPTIDASE 1D, MITOCHONDRIAL"/>
    <property type="match status" value="1"/>
</dbReference>
<feature type="binding site" evidence="6">
    <location>
        <position position="276"/>
    </location>
    <ligand>
        <name>a divalent metal cation</name>
        <dbReference type="ChEBI" id="CHEBI:60240"/>
        <label>2</label>
        <note>catalytic</note>
    </ligand>
</feature>
<dbReference type="SUPFAM" id="SSF55920">
    <property type="entry name" value="Creatinase/aminopeptidase"/>
    <property type="match status" value="1"/>
</dbReference>
<feature type="domain" description="Peptidase M24" evidence="8">
    <location>
        <begin position="54"/>
        <end position="283"/>
    </location>
</feature>
<comment type="cofactor">
    <cofactor evidence="6">
        <name>Co(2+)</name>
        <dbReference type="ChEBI" id="CHEBI:48828"/>
    </cofactor>
    <cofactor evidence="6">
        <name>Zn(2+)</name>
        <dbReference type="ChEBI" id="CHEBI:29105"/>
    </cofactor>
    <cofactor evidence="6">
        <name>Mn(2+)</name>
        <dbReference type="ChEBI" id="CHEBI:29035"/>
    </cofactor>
    <cofactor evidence="6">
        <name>Fe(2+)</name>
        <dbReference type="ChEBI" id="CHEBI:29033"/>
    </cofactor>
    <text evidence="6">Binds 2 divalent metal cations per subunit. Has a high-affinity and a low affinity metal-binding site. The true nature of the physiological cofactor is under debate. The enzyme is active with cobalt, zinc, manganese or divalent iron ions. Most likely, methionine aminopeptidases function as mononuclear Fe(2+)-metalloproteases under physiological conditions, and the catalytically relevant metal-binding site has been assigned to the histidine-containing high-affinity site.</text>
</comment>
<dbReference type="OrthoDB" id="9802055at2"/>
<dbReference type="NCBIfam" id="TIGR00500">
    <property type="entry name" value="met_pdase_I"/>
    <property type="match status" value="1"/>
</dbReference>
<evidence type="ECO:0000256" key="3">
    <source>
        <dbReference type="ARBA" id="ARBA00022670"/>
    </source>
</evidence>
<evidence type="ECO:0000256" key="7">
    <source>
        <dbReference type="RuleBase" id="RU003653"/>
    </source>
</evidence>